<feature type="domain" description="Citrate transporter-like" evidence="8">
    <location>
        <begin position="49"/>
        <end position="282"/>
    </location>
</feature>
<keyword evidence="3" id="KW-1003">Cell membrane</keyword>
<evidence type="ECO:0000256" key="1">
    <source>
        <dbReference type="ARBA" id="ARBA00004651"/>
    </source>
</evidence>
<evidence type="ECO:0000256" key="5">
    <source>
        <dbReference type="ARBA" id="ARBA00022989"/>
    </source>
</evidence>
<evidence type="ECO:0000256" key="4">
    <source>
        <dbReference type="ARBA" id="ARBA00022692"/>
    </source>
</evidence>
<feature type="transmembrane region" description="Helical" evidence="7">
    <location>
        <begin position="38"/>
        <end position="61"/>
    </location>
</feature>
<feature type="non-terminal residue" evidence="9">
    <location>
        <position position="290"/>
    </location>
</feature>
<evidence type="ECO:0000259" key="8">
    <source>
        <dbReference type="Pfam" id="PF03600"/>
    </source>
</evidence>
<keyword evidence="6 7" id="KW-0472">Membrane</keyword>
<proteinExistence type="predicted"/>
<feature type="transmembrane region" description="Helical" evidence="7">
    <location>
        <begin position="81"/>
        <end position="105"/>
    </location>
</feature>
<keyword evidence="5 7" id="KW-1133">Transmembrane helix</keyword>
<feature type="transmembrane region" description="Helical" evidence="7">
    <location>
        <begin position="252"/>
        <end position="271"/>
    </location>
</feature>
<evidence type="ECO:0000313" key="9">
    <source>
        <dbReference type="EMBL" id="GFR52626.1"/>
    </source>
</evidence>
<dbReference type="PANTHER" id="PTHR43302">
    <property type="entry name" value="TRANSPORTER ARSB-RELATED"/>
    <property type="match status" value="1"/>
</dbReference>
<reference evidence="9 10" key="1">
    <citation type="journal article" date="2021" name="Sci. Rep.">
        <title>Genome sequencing of the multicellular alga Astrephomene provides insights into convergent evolution of germ-soma differentiation.</title>
        <authorList>
            <person name="Yamashita S."/>
            <person name="Yamamoto K."/>
            <person name="Matsuzaki R."/>
            <person name="Suzuki S."/>
            <person name="Yamaguchi H."/>
            <person name="Hirooka S."/>
            <person name="Minakuchi Y."/>
            <person name="Miyagishima S."/>
            <person name="Kawachi M."/>
            <person name="Toyoda A."/>
            <person name="Nozaki H."/>
        </authorList>
    </citation>
    <scope>NUCLEOTIDE SEQUENCE [LARGE SCALE GENOMIC DNA]</scope>
    <source>
        <strain evidence="9 10">NIES-4017</strain>
    </source>
</reference>
<keyword evidence="4 7" id="KW-0812">Transmembrane</keyword>
<evidence type="ECO:0000256" key="3">
    <source>
        <dbReference type="ARBA" id="ARBA00022475"/>
    </source>
</evidence>
<feature type="transmembrane region" description="Helical" evidence="7">
    <location>
        <begin position="117"/>
        <end position="143"/>
    </location>
</feature>
<dbReference type="Pfam" id="PF03600">
    <property type="entry name" value="CitMHS"/>
    <property type="match status" value="1"/>
</dbReference>
<dbReference type="GO" id="GO:0005886">
    <property type="term" value="C:plasma membrane"/>
    <property type="evidence" value="ECO:0007669"/>
    <property type="project" value="UniProtKB-SubCell"/>
</dbReference>
<name>A0AAD3HTQ7_9CHLO</name>
<gene>
    <name evidence="9" type="ORF">Agub_g15216</name>
</gene>
<sequence>MKTQFHGALSLLVFLLSIVGTYALAPRGLKFRIPWTRWSFRVSFCWVPWFAALLLLIFQAITLEDIGNGLAGDGSLQPAPIILTYLSLSYLAICCEITGLYSWLALHAAKLTNGKPLLLIITFFGLSGAITSLTSADVSLVALTPMVVYTASAAQLDPMSLAATHLGASAVWGLLVPVAGPANILLVRSFGLTFLGYMGWMLLPTLAAAVVVLGLLHLLLHRRHLAAAPRWDSSSSGSGPHPDPSIVLHDQVGASLSCACLCGCLLCLAAAPMLRWRGWLVACVFAVLAG</sequence>
<protein>
    <recommendedName>
        <fullName evidence="8">Citrate transporter-like domain-containing protein</fullName>
    </recommendedName>
</protein>
<comment type="caution">
    <text evidence="9">The sequence shown here is derived from an EMBL/GenBank/DDBJ whole genome shotgun (WGS) entry which is preliminary data.</text>
</comment>
<feature type="transmembrane region" description="Helical" evidence="7">
    <location>
        <begin position="6"/>
        <end position="26"/>
    </location>
</feature>
<dbReference type="Proteomes" id="UP001054857">
    <property type="component" value="Unassembled WGS sequence"/>
</dbReference>
<evidence type="ECO:0000256" key="7">
    <source>
        <dbReference type="SAM" id="Phobius"/>
    </source>
</evidence>
<evidence type="ECO:0000256" key="6">
    <source>
        <dbReference type="ARBA" id="ARBA00023136"/>
    </source>
</evidence>
<accession>A0AAD3HTQ7</accession>
<dbReference type="EMBL" id="BMAR01000068">
    <property type="protein sequence ID" value="GFR52626.1"/>
    <property type="molecule type" value="Genomic_DNA"/>
</dbReference>
<comment type="subcellular location">
    <subcellularLocation>
        <location evidence="1">Cell membrane</location>
        <topology evidence="1">Multi-pass membrane protein</topology>
    </subcellularLocation>
</comment>
<evidence type="ECO:0000256" key="2">
    <source>
        <dbReference type="ARBA" id="ARBA00022448"/>
    </source>
</evidence>
<evidence type="ECO:0000313" key="10">
    <source>
        <dbReference type="Proteomes" id="UP001054857"/>
    </source>
</evidence>
<dbReference type="GO" id="GO:0055085">
    <property type="term" value="P:transmembrane transport"/>
    <property type="evidence" value="ECO:0007669"/>
    <property type="project" value="InterPro"/>
</dbReference>
<keyword evidence="2" id="KW-0813">Transport</keyword>
<dbReference type="PANTHER" id="PTHR43302:SF5">
    <property type="entry name" value="TRANSPORTER ARSB-RELATED"/>
    <property type="match status" value="1"/>
</dbReference>
<dbReference type="InterPro" id="IPR004680">
    <property type="entry name" value="Cit_transptr-like_dom"/>
</dbReference>
<feature type="transmembrane region" description="Helical" evidence="7">
    <location>
        <begin position="199"/>
        <end position="220"/>
    </location>
</feature>
<dbReference type="AlphaFoldDB" id="A0AAD3HTQ7"/>
<feature type="transmembrane region" description="Helical" evidence="7">
    <location>
        <begin position="163"/>
        <end position="187"/>
    </location>
</feature>
<keyword evidence="10" id="KW-1185">Reference proteome</keyword>
<organism evidence="9 10">
    <name type="scientific">Astrephomene gubernaculifera</name>
    <dbReference type="NCBI Taxonomy" id="47775"/>
    <lineage>
        <taxon>Eukaryota</taxon>
        <taxon>Viridiplantae</taxon>
        <taxon>Chlorophyta</taxon>
        <taxon>core chlorophytes</taxon>
        <taxon>Chlorophyceae</taxon>
        <taxon>CS clade</taxon>
        <taxon>Chlamydomonadales</taxon>
        <taxon>Astrephomenaceae</taxon>
        <taxon>Astrephomene</taxon>
    </lineage>
</organism>